<feature type="region of interest" description="Disordered" evidence="1">
    <location>
        <begin position="1"/>
        <end position="21"/>
    </location>
</feature>
<organism evidence="2 3">
    <name type="scientific">Eumeta variegata</name>
    <name type="common">Bagworm moth</name>
    <name type="synonym">Eumeta japonica</name>
    <dbReference type="NCBI Taxonomy" id="151549"/>
    <lineage>
        <taxon>Eukaryota</taxon>
        <taxon>Metazoa</taxon>
        <taxon>Ecdysozoa</taxon>
        <taxon>Arthropoda</taxon>
        <taxon>Hexapoda</taxon>
        <taxon>Insecta</taxon>
        <taxon>Pterygota</taxon>
        <taxon>Neoptera</taxon>
        <taxon>Endopterygota</taxon>
        <taxon>Lepidoptera</taxon>
        <taxon>Glossata</taxon>
        <taxon>Ditrysia</taxon>
        <taxon>Tineoidea</taxon>
        <taxon>Psychidae</taxon>
        <taxon>Oiketicinae</taxon>
        <taxon>Eumeta</taxon>
    </lineage>
</organism>
<accession>A0A4C1TZB0</accession>
<comment type="caution">
    <text evidence="2">The sequence shown here is derived from an EMBL/GenBank/DDBJ whole genome shotgun (WGS) entry which is preliminary data.</text>
</comment>
<evidence type="ECO:0000313" key="2">
    <source>
        <dbReference type="EMBL" id="GBP19413.1"/>
    </source>
</evidence>
<keyword evidence="3" id="KW-1185">Reference proteome</keyword>
<evidence type="ECO:0000313" key="3">
    <source>
        <dbReference type="Proteomes" id="UP000299102"/>
    </source>
</evidence>
<dbReference type="Proteomes" id="UP000299102">
    <property type="component" value="Unassembled WGS sequence"/>
</dbReference>
<proteinExistence type="predicted"/>
<dbReference type="AlphaFoldDB" id="A0A4C1TZB0"/>
<reference evidence="2 3" key="1">
    <citation type="journal article" date="2019" name="Commun. Biol.">
        <title>The bagworm genome reveals a unique fibroin gene that provides high tensile strength.</title>
        <authorList>
            <person name="Kono N."/>
            <person name="Nakamura H."/>
            <person name="Ohtoshi R."/>
            <person name="Tomita M."/>
            <person name="Numata K."/>
            <person name="Arakawa K."/>
        </authorList>
    </citation>
    <scope>NUCLEOTIDE SEQUENCE [LARGE SCALE GENOMIC DNA]</scope>
</reference>
<name>A0A4C1TZB0_EUMVA</name>
<protein>
    <submittedName>
        <fullName evidence="2">Uncharacterized protein</fullName>
    </submittedName>
</protein>
<dbReference type="EMBL" id="BGZK01000108">
    <property type="protein sequence ID" value="GBP19413.1"/>
    <property type="molecule type" value="Genomic_DNA"/>
</dbReference>
<evidence type="ECO:0000256" key="1">
    <source>
        <dbReference type="SAM" id="MobiDB-lite"/>
    </source>
</evidence>
<sequence length="69" mass="7755">MESGSRSRPEPELEIEDKQRARYHDGHMLTIDINDVSMDTRRSHKCVAGLLQRNISDKGESGPTKGAMD</sequence>
<gene>
    <name evidence="2" type="ORF">EVAR_15761_1</name>
</gene>